<protein>
    <submittedName>
        <fullName evidence="1">Uncharacterized protein</fullName>
    </submittedName>
</protein>
<gene>
    <name evidence="1" type="ORF">SORBI_3006G217950</name>
</gene>
<proteinExistence type="predicted"/>
<dbReference type="Proteomes" id="UP000000768">
    <property type="component" value="Chromosome 6"/>
</dbReference>
<keyword evidence="2" id="KW-1185">Reference proteome</keyword>
<sequence>MMSEARRCLPLLVPAGCRLPRGDSATGASRTHDTGPRCSGLPSCVPRRAHALRIAFASRAGTADGGPAPRRHRMGMGRDTHGIWHGSLAPLPLVRCHAIARLPAQVLVSGVCNCCWETGAQRRHALATCGSDE</sequence>
<dbReference type="InParanoid" id="A0A1Z5RF25"/>
<evidence type="ECO:0000313" key="1">
    <source>
        <dbReference type="EMBL" id="OQU82342.1"/>
    </source>
</evidence>
<dbReference type="Gramene" id="OQU82342">
    <property type="protein sequence ID" value="OQU82342"/>
    <property type="gene ID" value="SORBI_3006G217950"/>
</dbReference>
<name>A0A1Z5RF25_SORBI</name>
<dbReference type="AlphaFoldDB" id="A0A1Z5RF25"/>
<reference evidence="2" key="2">
    <citation type="journal article" date="2018" name="Plant J.">
        <title>The Sorghum bicolor reference genome: improved assembly, gene annotations, a transcriptome atlas, and signatures of genome organization.</title>
        <authorList>
            <person name="McCormick R.F."/>
            <person name="Truong S.K."/>
            <person name="Sreedasyam A."/>
            <person name="Jenkins J."/>
            <person name="Shu S."/>
            <person name="Sims D."/>
            <person name="Kennedy M."/>
            <person name="Amirebrahimi M."/>
            <person name="Weers B.D."/>
            <person name="McKinley B."/>
            <person name="Mattison A."/>
            <person name="Morishige D.T."/>
            <person name="Grimwood J."/>
            <person name="Schmutz J."/>
            <person name="Mullet J.E."/>
        </authorList>
    </citation>
    <scope>NUCLEOTIDE SEQUENCE [LARGE SCALE GENOMIC DNA]</scope>
    <source>
        <strain evidence="2">cv. BTx623</strain>
    </source>
</reference>
<reference evidence="1 2" key="1">
    <citation type="journal article" date="2009" name="Nature">
        <title>The Sorghum bicolor genome and the diversification of grasses.</title>
        <authorList>
            <person name="Paterson A.H."/>
            <person name="Bowers J.E."/>
            <person name="Bruggmann R."/>
            <person name="Dubchak I."/>
            <person name="Grimwood J."/>
            <person name="Gundlach H."/>
            <person name="Haberer G."/>
            <person name="Hellsten U."/>
            <person name="Mitros T."/>
            <person name="Poliakov A."/>
            <person name="Schmutz J."/>
            <person name="Spannagl M."/>
            <person name="Tang H."/>
            <person name="Wang X."/>
            <person name="Wicker T."/>
            <person name="Bharti A.K."/>
            <person name="Chapman J."/>
            <person name="Feltus F.A."/>
            <person name="Gowik U."/>
            <person name="Grigoriev I.V."/>
            <person name="Lyons E."/>
            <person name="Maher C.A."/>
            <person name="Martis M."/>
            <person name="Narechania A."/>
            <person name="Otillar R.P."/>
            <person name="Penning B.W."/>
            <person name="Salamov A.A."/>
            <person name="Wang Y."/>
            <person name="Zhang L."/>
            <person name="Carpita N.C."/>
            <person name="Freeling M."/>
            <person name="Gingle A.R."/>
            <person name="Hash C.T."/>
            <person name="Keller B."/>
            <person name="Klein P."/>
            <person name="Kresovich S."/>
            <person name="McCann M.C."/>
            <person name="Ming R."/>
            <person name="Peterson D.G."/>
            <person name="Mehboob-ur-Rahman"/>
            <person name="Ware D."/>
            <person name="Westhoff P."/>
            <person name="Mayer K.F."/>
            <person name="Messing J."/>
            <person name="Rokhsar D.S."/>
        </authorList>
    </citation>
    <scope>NUCLEOTIDE SEQUENCE [LARGE SCALE GENOMIC DNA]</scope>
    <source>
        <strain evidence="2">cv. BTx623</strain>
    </source>
</reference>
<dbReference type="EMBL" id="CM000765">
    <property type="protein sequence ID" value="OQU82342.1"/>
    <property type="molecule type" value="Genomic_DNA"/>
</dbReference>
<accession>A0A1Z5RF25</accession>
<organism evidence="1 2">
    <name type="scientific">Sorghum bicolor</name>
    <name type="common">Sorghum</name>
    <name type="synonym">Sorghum vulgare</name>
    <dbReference type="NCBI Taxonomy" id="4558"/>
    <lineage>
        <taxon>Eukaryota</taxon>
        <taxon>Viridiplantae</taxon>
        <taxon>Streptophyta</taxon>
        <taxon>Embryophyta</taxon>
        <taxon>Tracheophyta</taxon>
        <taxon>Spermatophyta</taxon>
        <taxon>Magnoliopsida</taxon>
        <taxon>Liliopsida</taxon>
        <taxon>Poales</taxon>
        <taxon>Poaceae</taxon>
        <taxon>PACMAD clade</taxon>
        <taxon>Panicoideae</taxon>
        <taxon>Andropogonodae</taxon>
        <taxon>Andropogoneae</taxon>
        <taxon>Sorghinae</taxon>
        <taxon>Sorghum</taxon>
    </lineage>
</organism>
<evidence type="ECO:0000313" key="2">
    <source>
        <dbReference type="Proteomes" id="UP000000768"/>
    </source>
</evidence>